<feature type="compositionally biased region" description="Basic and acidic residues" evidence="3">
    <location>
        <begin position="390"/>
        <end position="404"/>
    </location>
</feature>
<gene>
    <name evidence="5" type="ORF">OS493_011120</name>
</gene>
<dbReference type="EMBL" id="MU826830">
    <property type="protein sequence ID" value="KAJ7373520.1"/>
    <property type="molecule type" value="Genomic_DNA"/>
</dbReference>
<keyword evidence="1" id="KW-0245">EGF-like domain</keyword>
<feature type="compositionally biased region" description="Basic and acidic residues" evidence="3">
    <location>
        <begin position="158"/>
        <end position="170"/>
    </location>
</feature>
<feature type="disulfide bond" evidence="1">
    <location>
        <begin position="687"/>
        <end position="697"/>
    </location>
</feature>
<feature type="region of interest" description="Disordered" evidence="3">
    <location>
        <begin position="624"/>
        <end position="647"/>
    </location>
</feature>
<proteinExistence type="predicted"/>
<dbReference type="Proteomes" id="UP001163046">
    <property type="component" value="Unassembled WGS sequence"/>
</dbReference>
<dbReference type="Gene3D" id="2.10.25.10">
    <property type="entry name" value="Laminin"/>
    <property type="match status" value="1"/>
</dbReference>
<feature type="compositionally biased region" description="Polar residues" evidence="3">
    <location>
        <begin position="470"/>
        <end position="482"/>
    </location>
</feature>
<dbReference type="InterPro" id="IPR049813">
    <property type="entry name" value="Elp-1-like_TD"/>
</dbReference>
<feature type="compositionally biased region" description="Polar residues" evidence="3">
    <location>
        <begin position="318"/>
        <end position="336"/>
    </location>
</feature>
<evidence type="ECO:0000313" key="5">
    <source>
        <dbReference type="EMBL" id="KAJ7373520.1"/>
    </source>
</evidence>
<dbReference type="PROSITE" id="PS00022">
    <property type="entry name" value="EGF_1"/>
    <property type="match status" value="1"/>
</dbReference>
<keyword evidence="2" id="KW-0175">Coiled coil</keyword>
<feature type="compositionally biased region" description="Basic and acidic residues" evidence="3">
    <location>
        <begin position="257"/>
        <end position="281"/>
    </location>
</feature>
<accession>A0A9W9Z1Y3</accession>
<feature type="compositionally biased region" description="Polar residues" evidence="3">
    <location>
        <begin position="224"/>
        <end position="238"/>
    </location>
</feature>
<feature type="compositionally biased region" description="Polar residues" evidence="3">
    <location>
        <begin position="48"/>
        <end position="59"/>
    </location>
</feature>
<feature type="region of interest" description="Disordered" evidence="3">
    <location>
        <begin position="1"/>
        <end position="515"/>
    </location>
</feature>
<evidence type="ECO:0000256" key="1">
    <source>
        <dbReference type="PROSITE-ProRule" id="PRU00076"/>
    </source>
</evidence>
<dbReference type="PROSITE" id="PS50026">
    <property type="entry name" value="EGF_3"/>
    <property type="match status" value="1"/>
</dbReference>
<feature type="coiled-coil region" evidence="2">
    <location>
        <begin position="543"/>
        <end position="570"/>
    </location>
</feature>
<evidence type="ECO:0000259" key="4">
    <source>
        <dbReference type="PROSITE" id="PS50026"/>
    </source>
</evidence>
<dbReference type="CDD" id="cd21931">
    <property type="entry name" value="TD_EMAP-like"/>
    <property type="match status" value="1"/>
</dbReference>
<feature type="compositionally biased region" description="Polar residues" evidence="3">
    <location>
        <begin position="451"/>
        <end position="461"/>
    </location>
</feature>
<feature type="compositionally biased region" description="Basic and acidic residues" evidence="3">
    <location>
        <begin position="485"/>
        <end position="496"/>
    </location>
</feature>
<dbReference type="OrthoDB" id="10266706at2759"/>
<feature type="compositionally biased region" description="Basic and acidic residues" evidence="3">
    <location>
        <begin position="435"/>
        <end position="446"/>
    </location>
</feature>
<feature type="compositionally biased region" description="Low complexity" evidence="3">
    <location>
        <begin position="501"/>
        <end position="513"/>
    </location>
</feature>
<organism evidence="5 6">
    <name type="scientific">Desmophyllum pertusum</name>
    <dbReference type="NCBI Taxonomy" id="174260"/>
    <lineage>
        <taxon>Eukaryota</taxon>
        <taxon>Metazoa</taxon>
        <taxon>Cnidaria</taxon>
        <taxon>Anthozoa</taxon>
        <taxon>Hexacorallia</taxon>
        <taxon>Scleractinia</taxon>
        <taxon>Caryophylliina</taxon>
        <taxon>Caryophylliidae</taxon>
        <taxon>Desmophyllum</taxon>
    </lineage>
</organism>
<comment type="caution">
    <text evidence="5">The sequence shown here is derived from an EMBL/GenBank/DDBJ whole genome shotgun (WGS) entry which is preliminary data.</text>
</comment>
<comment type="caution">
    <text evidence="1">Lacks conserved residue(s) required for the propagation of feature annotation.</text>
</comment>
<feature type="compositionally biased region" description="Polar residues" evidence="3">
    <location>
        <begin position="26"/>
        <end position="35"/>
    </location>
</feature>
<evidence type="ECO:0000256" key="2">
    <source>
        <dbReference type="SAM" id="Coils"/>
    </source>
</evidence>
<keyword evidence="6" id="KW-1185">Reference proteome</keyword>
<feature type="compositionally biased region" description="Basic and acidic residues" evidence="3">
    <location>
        <begin position="110"/>
        <end position="143"/>
    </location>
</feature>
<feature type="compositionally biased region" description="Basic and acidic residues" evidence="3">
    <location>
        <begin position="36"/>
        <end position="47"/>
    </location>
</feature>
<feature type="domain" description="EGF-like" evidence="4">
    <location>
        <begin position="683"/>
        <end position="715"/>
    </location>
</feature>
<feature type="compositionally biased region" description="Basic and acidic residues" evidence="3">
    <location>
        <begin position="178"/>
        <end position="193"/>
    </location>
</feature>
<keyword evidence="1" id="KW-1015">Disulfide bond</keyword>
<dbReference type="AlphaFoldDB" id="A0A9W9Z1Y3"/>
<dbReference type="InterPro" id="IPR000742">
    <property type="entry name" value="EGF"/>
</dbReference>
<evidence type="ECO:0000256" key="3">
    <source>
        <dbReference type="SAM" id="MobiDB-lite"/>
    </source>
</evidence>
<protein>
    <recommendedName>
        <fullName evidence="4">EGF-like domain-containing protein</fullName>
    </recommendedName>
</protein>
<evidence type="ECO:0000313" key="6">
    <source>
        <dbReference type="Proteomes" id="UP001163046"/>
    </source>
</evidence>
<sequence>MDDHNKEQKMNTSFTNVRSKEDGSKISLTSTNAQSDQKHLESLKHDPVQTSNTTTATLDSSKENKTIAKVNVHITKSDTSPSERDSKSLQNGGTKDGKLPHVENSTQSVDKMKDKVETKQTDRGSGDSRKSADDSNDLSKKNAQENMNVLTRNKSHKRIEETSQKMERLNHSLQATSKVEEERTKQRHKDQQKDQANTESRALQDKNNTEIKQTKPKSIKPRDNATSSLIHNSTSVTLANKKDSENSQHPHGKSMKVNKEDHRISPVKSMESHKEKSENPKIAKKTKSGVTNDPGSGVTHVPVAHETGSGVTHDPGSDVTNDPGSSVTHDPESNVTKEPGGGVTHDPESDVTHEPGSGVTHAPGSGATHSPENLSIDPVITNHHSKRVSRHETLKDPHSPDKKSSKQKLASTRSTKKPSQADLDNVKSLSTPHTNDAKNGLKETTKHRGIATSSYSKSRNFQSDDKTEPTKMQSDSSRTDPNPATKEEIKPSKTEQVEVMTSRTPPTSLLTTSNDDNTYSIKQIVQGPKGSSYVYGSHGDEKVHSLEKKVFKLENEVTVLETAMANLAKRLLVVEQKSDLGTTPQNPLPQYGPERIVIPISSLYSGGAGRVSTHSAAIHEVVDSQEAKVDSHPDEEGQEKSQDSTHVTLRDGALSSPISEAHAVVRPIVNIIVPNSRADLLSGGALCIPRCQNGGRCLDRNTCRCPTFFTGDHCERFSLRDLLESPNPRVRPYRKLQRVVVSEPPDRQLLDGTLNLDSASPALEYRDLNQDLEPGKEFVAKQQPVEIASP</sequence>
<name>A0A9W9Z1Y3_9CNID</name>
<dbReference type="SUPFAM" id="SSF57196">
    <property type="entry name" value="EGF/Laminin"/>
    <property type="match status" value="1"/>
</dbReference>
<reference evidence="5" key="1">
    <citation type="submission" date="2023-01" db="EMBL/GenBank/DDBJ databases">
        <title>Genome assembly of the deep-sea coral Lophelia pertusa.</title>
        <authorList>
            <person name="Herrera S."/>
            <person name="Cordes E."/>
        </authorList>
    </citation>
    <scope>NUCLEOTIDE SEQUENCE</scope>
    <source>
        <strain evidence="5">USNM1676648</strain>
        <tissue evidence="5">Polyp</tissue>
    </source>
</reference>
<feature type="disulfide bond" evidence="1">
    <location>
        <begin position="705"/>
        <end position="714"/>
    </location>
</feature>
<feature type="compositionally biased region" description="Basic and acidic residues" evidence="3">
    <location>
        <begin position="624"/>
        <end position="643"/>
    </location>
</feature>
<dbReference type="CDD" id="cd00054">
    <property type="entry name" value="EGF_CA"/>
    <property type="match status" value="1"/>
</dbReference>
<feature type="compositionally biased region" description="Basic and acidic residues" evidence="3">
    <location>
        <begin position="202"/>
        <end position="213"/>
    </location>
</feature>